<evidence type="ECO:0000256" key="2">
    <source>
        <dbReference type="SAM" id="SignalP"/>
    </source>
</evidence>
<feature type="region of interest" description="Disordered" evidence="1">
    <location>
        <begin position="68"/>
        <end position="87"/>
    </location>
</feature>
<dbReference type="EMBL" id="GBRH01212476">
    <property type="protein sequence ID" value="JAD85419.1"/>
    <property type="molecule type" value="Transcribed_RNA"/>
</dbReference>
<dbReference type="AlphaFoldDB" id="A0A0A9D9Y7"/>
<reference evidence="3" key="2">
    <citation type="journal article" date="2015" name="Data Brief">
        <title>Shoot transcriptome of the giant reed, Arundo donax.</title>
        <authorList>
            <person name="Barrero R.A."/>
            <person name="Guerrero F.D."/>
            <person name="Moolhuijzen P."/>
            <person name="Goolsby J.A."/>
            <person name="Tidwell J."/>
            <person name="Bellgard S.E."/>
            <person name="Bellgard M.I."/>
        </authorList>
    </citation>
    <scope>NUCLEOTIDE SEQUENCE</scope>
    <source>
        <tissue evidence="3">Shoot tissue taken approximately 20 cm above the soil surface</tissue>
    </source>
</reference>
<accession>A0A0A9D9Y7</accession>
<organism evidence="3">
    <name type="scientific">Arundo donax</name>
    <name type="common">Giant reed</name>
    <name type="synonym">Donax arundinaceus</name>
    <dbReference type="NCBI Taxonomy" id="35708"/>
    <lineage>
        <taxon>Eukaryota</taxon>
        <taxon>Viridiplantae</taxon>
        <taxon>Streptophyta</taxon>
        <taxon>Embryophyta</taxon>
        <taxon>Tracheophyta</taxon>
        <taxon>Spermatophyta</taxon>
        <taxon>Magnoliopsida</taxon>
        <taxon>Liliopsida</taxon>
        <taxon>Poales</taxon>
        <taxon>Poaceae</taxon>
        <taxon>PACMAD clade</taxon>
        <taxon>Arundinoideae</taxon>
        <taxon>Arundineae</taxon>
        <taxon>Arundo</taxon>
    </lineage>
</organism>
<evidence type="ECO:0000256" key="1">
    <source>
        <dbReference type="SAM" id="MobiDB-lite"/>
    </source>
</evidence>
<sequence length="87" mass="9227">MVAASGMFSMLMLSLLQIDVECRGDGGSGVASRRPSHAKEEHGLALSCEVARPGRWCLPPVDCAREGIPARGSGRDRRGGRRFAGSD</sequence>
<keyword evidence="2" id="KW-0732">Signal</keyword>
<reference evidence="3" key="1">
    <citation type="submission" date="2014-09" db="EMBL/GenBank/DDBJ databases">
        <authorList>
            <person name="Magalhaes I.L.F."/>
            <person name="Oliveira U."/>
            <person name="Santos F.R."/>
            <person name="Vidigal T.H.D.A."/>
            <person name="Brescovit A.D."/>
            <person name="Santos A.J."/>
        </authorList>
    </citation>
    <scope>NUCLEOTIDE SEQUENCE</scope>
    <source>
        <tissue evidence="3">Shoot tissue taken approximately 20 cm above the soil surface</tissue>
    </source>
</reference>
<evidence type="ECO:0000313" key="3">
    <source>
        <dbReference type="EMBL" id="JAD85419.1"/>
    </source>
</evidence>
<evidence type="ECO:0008006" key="4">
    <source>
        <dbReference type="Google" id="ProtNLM"/>
    </source>
</evidence>
<feature type="signal peptide" evidence="2">
    <location>
        <begin position="1"/>
        <end position="22"/>
    </location>
</feature>
<protein>
    <recommendedName>
        <fullName evidence="4">Secreted protein</fullName>
    </recommendedName>
</protein>
<feature type="chain" id="PRO_5002046348" description="Secreted protein" evidence="2">
    <location>
        <begin position="23"/>
        <end position="87"/>
    </location>
</feature>
<name>A0A0A9D9Y7_ARUDO</name>
<proteinExistence type="predicted"/>